<dbReference type="Proteomes" id="UP001500843">
    <property type="component" value="Unassembled WGS sequence"/>
</dbReference>
<keyword evidence="2" id="KW-1185">Reference proteome</keyword>
<sequence>MSRMSLPFRQVDVFSPVPTGGNPVAVVHDADGLTDDQMAAFARWTNLSETTFLLTPTDGGRAGGADYRVRIWTPGGELPFAGHPTLGTAHAWLEAGGEPSGQGVVQECGVGLVRLRRDGITEGQRLAFAAPPLLRSGPVDDAHVVQIARALRIDVSDVVRSAWVDNGPGWVAVQLRDAGAVLALEPDLVAMGDLRLGVVGEYGVGVVGEHRAGGSGSEEPAVEVRAFVPSIGVGEDPVTGSLNAGIGQWLGGDVLPSSYVASQGTALGRTGRVHVEKLPDGEVWVGGDTVTTIVGQVSF</sequence>
<reference evidence="2" key="1">
    <citation type="journal article" date="2019" name="Int. J. Syst. Evol. Microbiol.">
        <title>The Global Catalogue of Microorganisms (GCM) 10K type strain sequencing project: providing services to taxonomists for standard genome sequencing and annotation.</title>
        <authorList>
            <consortium name="The Broad Institute Genomics Platform"/>
            <consortium name="The Broad Institute Genome Sequencing Center for Infectious Disease"/>
            <person name="Wu L."/>
            <person name="Ma J."/>
        </authorList>
    </citation>
    <scope>NUCLEOTIDE SEQUENCE [LARGE SCALE GENOMIC DNA]</scope>
    <source>
        <strain evidence="2">JCM 17975</strain>
    </source>
</reference>
<protein>
    <submittedName>
        <fullName evidence="1">PhzF family phenazine biosynthesis protein</fullName>
    </submittedName>
</protein>
<dbReference type="NCBIfam" id="TIGR00654">
    <property type="entry name" value="PhzF_family"/>
    <property type="match status" value="1"/>
</dbReference>
<comment type="caution">
    <text evidence="1">The sequence shown here is derived from an EMBL/GenBank/DDBJ whole genome shotgun (WGS) entry which is preliminary data.</text>
</comment>
<name>A0ABP8XTC3_9MICO</name>
<dbReference type="PANTHER" id="PTHR13774:SF32">
    <property type="entry name" value="ANTISENSE-ENHANCING SEQUENCE 1"/>
    <property type="match status" value="1"/>
</dbReference>
<proteinExistence type="predicted"/>
<dbReference type="PANTHER" id="PTHR13774">
    <property type="entry name" value="PHENAZINE BIOSYNTHESIS PROTEIN"/>
    <property type="match status" value="1"/>
</dbReference>
<evidence type="ECO:0000313" key="2">
    <source>
        <dbReference type="Proteomes" id="UP001500843"/>
    </source>
</evidence>
<evidence type="ECO:0000313" key="1">
    <source>
        <dbReference type="EMBL" id="GAA4714126.1"/>
    </source>
</evidence>
<dbReference type="Pfam" id="PF02567">
    <property type="entry name" value="PhzC-PhzF"/>
    <property type="match status" value="1"/>
</dbReference>
<dbReference type="PIRSF" id="PIRSF016184">
    <property type="entry name" value="PhzC_PhzF"/>
    <property type="match status" value="1"/>
</dbReference>
<dbReference type="Gene3D" id="3.10.310.10">
    <property type="entry name" value="Diaminopimelate Epimerase, Chain A, domain 1"/>
    <property type="match status" value="2"/>
</dbReference>
<dbReference type="EMBL" id="BAABHM010000018">
    <property type="protein sequence ID" value="GAA4714126.1"/>
    <property type="molecule type" value="Genomic_DNA"/>
</dbReference>
<dbReference type="InterPro" id="IPR003719">
    <property type="entry name" value="Phenazine_PhzF-like"/>
</dbReference>
<organism evidence="1 2">
    <name type="scientific">Promicromonospora umidemergens</name>
    <dbReference type="NCBI Taxonomy" id="629679"/>
    <lineage>
        <taxon>Bacteria</taxon>
        <taxon>Bacillati</taxon>
        <taxon>Actinomycetota</taxon>
        <taxon>Actinomycetes</taxon>
        <taxon>Micrococcales</taxon>
        <taxon>Promicromonosporaceae</taxon>
        <taxon>Promicromonospora</taxon>
    </lineage>
</organism>
<gene>
    <name evidence="1" type="ORF">GCM10023198_41580</name>
</gene>
<dbReference type="SUPFAM" id="SSF54506">
    <property type="entry name" value="Diaminopimelate epimerase-like"/>
    <property type="match status" value="1"/>
</dbReference>
<accession>A0ABP8XTC3</accession>